<dbReference type="OrthoDB" id="268932at2"/>
<evidence type="ECO:0000313" key="1">
    <source>
        <dbReference type="EMBL" id="SFI27300.1"/>
    </source>
</evidence>
<accession>A0A1I3GVA7</accession>
<proteinExistence type="predicted"/>
<organism evidence="1 2">
    <name type="scientific">Planctomicrobium piriforme</name>
    <dbReference type="NCBI Taxonomy" id="1576369"/>
    <lineage>
        <taxon>Bacteria</taxon>
        <taxon>Pseudomonadati</taxon>
        <taxon>Planctomycetota</taxon>
        <taxon>Planctomycetia</taxon>
        <taxon>Planctomycetales</taxon>
        <taxon>Planctomycetaceae</taxon>
        <taxon>Planctomicrobium</taxon>
    </lineage>
</organism>
<evidence type="ECO:0000313" key="2">
    <source>
        <dbReference type="Proteomes" id="UP000199518"/>
    </source>
</evidence>
<dbReference type="Proteomes" id="UP000199518">
    <property type="component" value="Unassembled WGS sequence"/>
</dbReference>
<dbReference type="AlphaFoldDB" id="A0A1I3GVA7"/>
<keyword evidence="2" id="KW-1185">Reference proteome</keyword>
<name>A0A1I3GVA7_9PLAN</name>
<protein>
    <submittedName>
        <fullName evidence="1">Uncharacterized protein</fullName>
    </submittedName>
</protein>
<reference evidence="2" key="1">
    <citation type="submission" date="2016-10" db="EMBL/GenBank/DDBJ databases">
        <authorList>
            <person name="Varghese N."/>
            <person name="Submissions S."/>
        </authorList>
    </citation>
    <scope>NUCLEOTIDE SEQUENCE [LARGE SCALE GENOMIC DNA]</scope>
    <source>
        <strain evidence="2">DSM 26348</strain>
    </source>
</reference>
<dbReference type="EMBL" id="FOQD01000007">
    <property type="protein sequence ID" value="SFI27300.1"/>
    <property type="molecule type" value="Genomic_DNA"/>
</dbReference>
<gene>
    <name evidence="1" type="ORF">SAMN05421753_107140</name>
</gene>
<dbReference type="RefSeq" id="WP_092049977.1">
    <property type="nucleotide sequence ID" value="NZ_FOQD01000007.1"/>
</dbReference>
<sequence length="174" mass="19589">MTQQTNENRFHLGFLRVALTDQGYVGGLLVTNHLGRPLEFQCTTPVRANRTQQILYGPTLEPFIYAELIGKTLFERLGVKPQLIIVAQENLLDLRRQVDVPVISLIENAGQKELPDQLRVSLGCQTFKLHAEFGEDLERLNAMQKRIPAEADMLEPLERVNDALKETLRAGAVA</sequence>